<dbReference type="EMBL" id="BGPR01000064">
    <property type="protein sequence ID" value="GBL89352.1"/>
    <property type="molecule type" value="Genomic_DNA"/>
</dbReference>
<sequence>MRFLSARNLSAADIRRQICEVYGATAMCEGKVRKWVRDFKAGRDNVHDESRSGRPSVITDDVVASVEAKILENRRLTINTLSNDFPEVLRLVLYKIVSEKLYLKKLCSRWVPKLLTEDHTNKRFECSLNFLTRYNEEGGGMLSRIVTGDETWVSHVTPESKQQSMEWRHTHTLP</sequence>
<dbReference type="GO" id="GO:0003676">
    <property type="term" value="F:nucleic acid binding"/>
    <property type="evidence" value="ECO:0007669"/>
    <property type="project" value="InterPro"/>
</dbReference>
<dbReference type="Proteomes" id="UP000499080">
    <property type="component" value="Unassembled WGS sequence"/>
</dbReference>
<proteinExistence type="predicted"/>
<dbReference type="PANTHER" id="PTHR46060:SF1">
    <property type="entry name" value="MARINER MOS1 TRANSPOSASE-LIKE PROTEIN"/>
    <property type="match status" value="1"/>
</dbReference>
<organism evidence="2 3">
    <name type="scientific">Araneus ventricosus</name>
    <name type="common">Orbweaver spider</name>
    <name type="synonym">Epeira ventricosa</name>
    <dbReference type="NCBI Taxonomy" id="182803"/>
    <lineage>
        <taxon>Eukaryota</taxon>
        <taxon>Metazoa</taxon>
        <taxon>Ecdysozoa</taxon>
        <taxon>Arthropoda</taxon>
        <taxon>Chelicerata</taxon>
        <taxon>Arachnida</taxon>
        <taxon>Araneae</taxon>
        <taxon>Araneomorphae</taxon>
        <taxon>Entelegynae</taxon>
        <taxon>Araneoidea</taxon>
        <taxon>Araneidae</taxon>
        <taxon>Araneus</taxon>
    </lineage>
</organism>
<dbReference type="InterPro" id="IPR041426">
    <property type="entry name" value="Mos1_HTH"/>
</dbReference>
<accession>A0A4Y2BAJ2</accession>
<evidence type="ECO:0000313" key="2">
    <source>
        <dbReference type="EMBL" id="GBL89352.1"/>
    </source>
</evidence>
<dbReference type="Pfam" id="PF17906">
    <property type="entry name" value="HTH_48"/>
    <property type="match status" value="1"/>
</dbReference>
<dbReference type="Gene3D" id="1.10.10.1450">
    <property type="match status" value="1"/>
</dbReference>
<dbReference type="Gene3D" id="3.30.420.10">
    <property type="entry name" value="Ribonuclease H-like superfamily/Ribonuclease H"/>
    <property type="match status" value="1"/>
</dbReference>
<comment type="caution">
    <text evidence="2">The sequence shown here is derived from an EMBL/GenBank/DDBJ whole genome shotgun (WGS) entry which is preliminary data.</text>
</comment>
<evidence type="ECO:0000259" key="1">
    <source>
        <dbReference type="Pfam" id="PF17906"/>
    </source>
</evidence>
<keyword evidence="3" id="KW-1185">Reference proteome</keyword>
<feature type="domain" description="Mos1 transposase HTH" evidence="1">
    <location>
        <begin position="3"/>
        <end position="42"/>
    </location>
</feature>
<protein>
    <recommendedName>
        <fullName evidence="1">Mos1 transposase HTH domain-containing protein</fullName>
    </recommendedName>
</protein>
<dbReference type="OrthoDB" id="10017160at2759"/>
<dbReference type="InterPro" id="IPR052709">
    <property type="entry name" value="Transposase-MT_Hybrid"/>
</dbReference>
<dbReference type="PANTHER" id="PTHR46060">
    <property type="entry name" value="MARINER MOS1 TRANSPOSASE-LIKE PROTEIN"/>
    <property type="match status" value="1"/>
</dbReference>
<reference evidence="2 3" key="1">
    <citation type="journal article" date="2019" name="Sci. Rep.">
        <title>Orb-weaving spider Araneus ventricosus genome elucidates the spidroin gene catalogue.</title>
        <authorList>
            <person name="Kono N."/>
            <person name="Nakamura H."/>
            <person name="Ohtoshi R."/>
            <person name="Moran D.A.P."/>
            <person name="Shinohara A."/>
            <person name="Yoshida Y."/>
            <person name="Fujiwara M."/>
            <person name="Mori M."/>
            <person name="Tomita M."/>
            <person name="Arakawa K."/>
        </authorList>
    </citation>
    <scope>NUCLEOTIDE SEQUENCE [LARGE SCALE GENOMIC DNA]</scope>
</reference>
<dbReference type="AlphaFoldDB" id="A0A4Y2BAJ2"/>
<evidence type="ECO:0000313" key="3">
    <source>
        <dbReference type="Proteomes" id="UP000499080"/>
    </source>
</evidence>
<dbReference type="InterPro" id="IPR036397">
    <property type="entry name" value="RNaseH_sf"/>
</dbReference>
<name>A0A4Y2BAJ2_ARAVE</name>
<gene>
    <name evidence="2" type="ORF">AVEN_225874_1</name>
</gene>